<feature type="non-terminal residue" evidence="12">
    <location>
        <position position="104"/>
    </location>
</feature>
<evidence type="ECO:0000256" key="10">
    <source>
        <dbReference type="ARBA" id="ARBA00029826"/>
    </source>
</evidence>
<comment type="subunit">
    <text evidence="4">Homodimer.</text>
</comment>
<evidence type="ECO:0000256" key="3">
    <source>
        <dbReference type="ARBA" id="ARBA00010324"/>
    </source>
</evidence>
<evidence type="ECO:0000256" key="1">
    <source>
        <dbReference type="ARBA" id="ARBA00003959"/>
    </source>
</evidence>
<evidence type="ECO:0000256" key="4">
    <source>
        <dbReference type="ARBA" id="ARBA00011738"/>
    </source>
</evidence>
<comment type="function">
    <text evidence="1">Specifically catalyzes the AdoMet-dependent 2'-O-ribose methylation of cytidine at position 56 in tRNAs.</text>
</comment>
<evidence type="ECO:0000256" key="9">
    <source>
        <dbReference type="ARBA" id="ARBA00022694"/>
    </source>
</evidence>
<feature type="non-terminal residue" evidence="12">
    <location>
        <position position="1"/>
    </location>
</feature>
<comment type="similarity">
    <text evidence="3">Belongs to the aTrm56 family.</text>
</comment>
<gene>
    <name evidence="12" type="ORF">METZ01_LOCUS238553</name>
</gene>
<dbReference type="EC" id="2.1.1.206" evidence="5"/>
<evidence type="ECO:0000256" key="6">
    <source>
        <dbReference type="ARBA" id="ARBA00013709"/>
    </source>
</evidence>
<dbReference type="PANTHER" id="PTHR42197:SF1">
    <property type="entry name" value="TRNA (CYTIDINE(56)-2'-O)-METHYLTRANSFERASE"/>
    <property type="match status" value="1"/>
</dbReference>
<keyword evidence="7" id="KW-0963">Cytoplasm</keyword>
<keyword evidence="9" id="KW-0819">tRNA processing</keyword>
<dbReference type="Pfam" id="PF01994">
    <property type="entry name" value="Trm56"/>
    <property type="match status" value="1"/>
</dbReference>
<dbReference type="InterPro" id="IPR029026">
    <property type="entry name" value="tRNA_m1G_MTases_N"/>
</dbReference>
<evidence type="ECO:0000313" key="12">
    <source>
        <dbReference type="EMBL" id="SVB85699.1"/>
    </source>
</evidence>
<evidence type="ECO:0000256" key="11">
    <source>
        <dbReference type="ARBA" id="ARBA00047792"/>
    </source>
</evidence>
<sequence length="104" mass="12134">VLRIGQRVVRDDRVTTHVALVARSFGARKIFMNEINSEIKDTISKINKTWGGDFEIEMIENWKRIIKEKKNQSVKIVHLTMYGQNINNIEKKIRNEDKILIVVG</sequence>
<evidence type="ECO:0000256" key="2">
    <source>
        <dbReference type="ARBA" id="ARBA00004496"/>
    </source>
</evidence>
<dbReference type="InterPro" id="IPR002845">
    <property type="entry name" value="tRNA_mtfrase_aTrm56"/>
</dbReference>
<accession>A0A382HEW1</accession>
<evidence type="ECO:0000256" key="7">
    <source>
        <dbReference type="ARBA" id="ARBA00022490"/>
    </source>
</evidence>
<proteinExistence type="inferred from homology"/>
<comment type="subcellular location">
    <subcellularLocation>
        <location evidence="2">Cytoplasm</location>
    </subcellularLocation>
</comment>
<reference evidence="12" key="1">
    <citation type="submission" date="2018-05" db="EMBL/GenBank/DDBJ databases">
        <authorList>
            <person name="Lanie J.A."/>
            <person name="Ng W.-L."/>
            <person name="Kazmierczak K.M."/>
            <person name="Andrzejewski T.M."/>
            <person name="Davidsen T.M."/>
            <person name="Wayne K.J."/>
            <person name="Tettelin H."/>
            <person name="Glass J.I."/>
            <person name="Rusch D."/>
            <person name="Podicherti R."/>
            <person name="Tsui H.-C.T."/>
            <person name="Winkler M.E."/>
        </authorList>
    </citation>
    <scope>NUCLEOTIDE SEQUENCE</scope>
</reference>
<dbReference type="InterPro" id="IPR029028">
    <property type="entry name" value="Alpha/beta_knot_MTases"/>
</dbReference>
<dbReference type="GO" id="GO:0106059">
    <property type="term" value="F:tRNA (cytidine(56)-2'-O)-methyltransferase activity"/>
    <property type="evidence" value="ECO:0007669"/>
    <property type="project" value="UniProtKB-EC"/>
</dbReference>
<protein>
    <recommendedName>
        <fullName evidence="6">tRNA (cytidine(56)-2'-O)-methyltransferase</fullName>
        <ecNumber evidence="5">2.1.1.206</ecNumber>
    </recommendedName>
    <alternativeName>
        <fullName evidence="10">tRNA ribose 2'-O-methyltransferase aTrm56</fullName>
    </alternativeName>
</protein>
<dbReference type="PANTHER" id="PTHR42197">
    <property type="entry name" value="TRNA (CYTIDINE(56)-2'-O)-METHYLTRANSFERASE"/>
    <property type="match status" value="1"/>
</dbReference>
<keyword evidence="8" id="KW-0808">Transferase</keyword>
<name>A0A382HEW1_9ZZZZ</name>
<dbReference type="SUPFAM" id="SSF75217">
    <property type="entry name" value="alpha/beta knot"/>
    <property type="match status" value="1"/>
</dbReference>
<dbReference type="GO" id="GO:0002128">
    <property type="term" value="P:tRNA nucleoside ribose methylation"/>
    <property type="evidence" value="ECO:0007669"/>
    <property type="project" value="InterPro"/>
</dbReference>
<dbReference type="AlphaFoldDB" id="A0A382HEW1"/>
<evidence type="ECO:0000256" key="8">
    <source>
        <dbReference type="ARBA" id="ARBA00022679"/>
    </source>
</evidence>
<comment type="catalytic activity">
    <reaction evidence="11">
        <text>cytidine(56) in tRNA + S-adenosyl-L-methionine = 2'-O-methylcytidine(56) in tRNA + S-adenosyl-L-homocysteine + H(+)</text>
        <dbReference type="Rhea" id="RHEA:42968"/>
        <dbReference type="Rhea" id="RHEA-COMP:10308"/>
        <dbReference type="Rhea" id="RHEA-COMP:10309"/>
        <dbReference type="ChEBI" id="CHEBI:15378"/>
        <dbReference type="ChEBI" id="CHEBI:57856"/>
        <dbReference type="ChEBI" id="CHEBI:59789"/>
        <dbReference type="ChEBI" id="CHEBI:74495"/>
        <dbReference type="ChEBI" id="CHEBI:82748"/>
        <dbReference type="EC" id="2.1.1.206"/>
    </reaction>
</comment>
<dbReference type="GO" id="GO:0005737">
    <property type="term" value="C:cytoplasm"/>
    <property type="evidence" value="ECO:0007669"/>
    <property type="project" value="UniProtKB-SubCell"/>
</dbReference>
<dbReference type="Gene3D" id="3.40.1280.10">
    <property type="match status" value="1"/>
</dbReference>
<organism evidence="12">
    <name type="scientific">marine metagenome</name>
    <dbReference type="NCBI Taxonomy" id="408172"/>
    <lineage>
        <taxon>unclassified sequences</taxon>
        <taxon>metagenomes</taxon>
        <taxon>ecological metagenomes</taxon>
    </lineage>
</organism>
<dbReference type="EMBL" id="UINC01060805">
    <property type="protein sequence ID" value="SVB85699.1"/>
    <property type="molecule type" value="Genomic_DNA"/>
</dbReference>
<evidence type="ECO:0000256" key="5">
    <source>
        <dbReference type="ARBA" id="ARBA00012624"/>
    </source>
</evidence>